<dbReference type="EMBL" id="LUEZ02000137">
    <property type="protein sequence ID" value="RDB15979.1"/>
    <property type="molecule type" value="Genomic_DNA"/>
</dbReference>
<dbReference type="OrthoDB" id="3365698at2759"/>
<evidence type="ECO:0000256" key="1">
    <source>
        <dbReference type="SAM" id="Coils"/>
    </source>
</evidence>
<protein>
    <submittedName>
        <fullName evidence="2">Uncharacterized protein</fullName>
    </submittedName>
</protein>
<comment type="caution">
    <text evidence="2">The sequence shown here is derived from an EMBL/GenBank/DDBJ whole genome shotgun (WGS) entry which is preliminary data.</text>
</comment>
<feature type="coiled-coil region" evidence="1">
    <location>
        <begin position="32"/>
        <end position="66"/>
    </location>
</feature>
<accession>A0A369J1W5</accession>
<sequence length="415" mass="45631">MSTDSNDRLALHHRIEFEVGTSNSIVLSGTDAQVARALLDNAERDLDALRHQRAQLQYQCEQASARVEKLHTALAPHKRLPTELLSYIFILSSGEGQHDFPPSGDPTPPWVLRAVCSRWRAIALSDRRLWNSISVDLVGNWNPVAIPESANLQDLVKTERFLSSILPQTGSLSLSLRVGGSMLYIQRAFDAVIAPRAHRVTDLYLGLPGLAYPMFLSMLLAQFVSLQSLELEFMSFFPANSPPIRDLPPTLREIVIAGDSSPFLCLQSPEVSWGHITNLNIAEIEDVQFSAVSSILMRCTALVKCMIKVYGSGRIDEHITLPLLQSLALTFEDGAVLNSLTLPGLKQLYMSPDTEGAVLPLVELSTMVRRSGCALEDVTMYAFYLSLVVHCDSAGQTAFFAATPSLVKVTMPNVP</sequence>
<evidence type="ECO:0000313" key="3">
    <source>
        <dbReference type="Proteomes" id="UP000076154"/>
    </source>
</evidence>
<reference evidence="2" key="1">
    <citation type="submission" date="2018-04" db="EMBL/GenBank/DDBJ databases">
        <title>Whole genome sequencing of Hypsizygus marmoreus.</title>
        <authorList>
            <person name="Choi I.-G."/>
            <person name="Min B."/>
            <person name="Kim J.-G."/>
            <person name="Kim S."/>
            <person name="Oh Y.-L."/>
            <person name="Kong W.-S."/>
            <person name="Park H."/>
            <person name="Jeong J."/>
            <person name="Song E.-S."/>
        </authorList>
    </citation>
    <scope>NUCLEOTIDE SEQUENCE [LARGE SCALE GENOMIC DNA]</scope>
    <source>
        <strain evidence="2">51987-8</strain>
    </source>
</reference>
<keyword evidence="1" id="KW-0175">Coiled coil</keyword>
<dbReference type="InParanoid" id="A0A369J1W5"/>
<name>A0A369J1W5_HYPMA</name>
<evidence type="ECO:0000313" key="2">
    <source>
        <dbReference type="EMBL" id="RDB15979.1"/>
    </source>
</evidence>
<keyword evidence="3" id="KW-1185">Reference proteome</keyword>
<proteinExistence type="predicted"/>
<organism evidence="2 3">
    <name type="scientific">Hypsizygus marmoreus</name>
    <name type="common">White beech mushroom</name>
    <name type="synonym">Agaricus marmoreus</name>
    <dbReference type="NCBI Taxonomy" id="39966"/>
    <lineage>
        <taxon>Eukaryota</taxon>
        <taxon>Fungi</taxon>
        <taxon>Dikarya</taxon>
        <taxon>Basidiomycota</taxon>
        <taxon>Agaricomycotina</taxon>
        <taxon>Agaricomycetes</taxon>
        <taxon>Agaricomycetidae</taxon>
        <taxon>Agaricales</taxon>
        <taxon>Tricholomatineae</taxon>
        <taxon>Lyophyllaceae</taxon>
        <taxon>Hypsizygus</taxon>
    </lineage>
</organism>
<dbReference type="Proteomes" id="UP000076154">
    <property type="component" value="Unassembled WGS sequence"/>
</dbReference>
<dbReference type="AlphaFoldDB" id="A0A369J1W5"/>
<gene>
    <name evidence="2" type="ORF">Hypma_003513</name>
</gene>